<dbReference type="RefSeq" id="YP_009703219.1">
    <property type="nucleotide sequence ID" value="NC_044955.1"/>
</dbReference>
<dbReference type="Proteomes" id="UP000594644">
    <property type="component" value="Segment"/>
</dbReference>
<evidence type="ECO:0000313" key="3">
    <source>
        <dbReference type="EMBL" id="QPL11912.1"/>
    </source>
</evidence>
<dbReference type="EMBL" id="KX354450">
    <property type="protein sequence ID" value="AOO54307.1"/>
    <property type="molecule type" value="Genomic_DNA"/>
</dbReference>
<name>A0A3G1EUS5_ASF</name>
<dbReference type="Proteomes" id="UP000594565">
    <property type="component" value="Segment"/>
</dbReference>
<protein>
    <submittedName>
        <fullName evidence="1">PKP93L</fullName>
    </submittedName>
</protein>
<sequence>MVKNQSYPPKLNVFFGIFRCNMDHWTTKR</sequence>
<organism evidence="1">
    <name type="scientific">African swine fever virus</name>
    <name type="common">ASFV</name>
    <dbReference type="NCBI Taxonomy" id="10497"/>
    <lineage>
        <taxon>Viruses</taxon>
        <taxon>Varidnaviria</taxon>
        <taxon>Bamfordvirae</taxon>
        <taxon>Nucleocytoviricota</taxon>
        <taxon>Pokkesviricetes</taxon>
        <taxon>Asfuvirales</taxon>
        <taxon>Asfarviridae</taxon>
        <taxon>Asfivirus</taxon>
        <taxon>Asfivirus haemorrhagiae</taxon>
    </lineage>
</organism>
<reference evidence="1" key="1">
    <citation type="journal article" date="2016" name="Genome Announc.">
        <title>Complete genome sequence of an African swine fever virus isolate from Sardinia, Italy.</title>
        <authorList>
            <person name="Granberg F."/>
            <person name="Torresi C."/>
            <person name="Oggiano A."/>
            <person name="Malmberg M."/>
            <person name="Iscaro C."/>
            <person name="De Mia G.M."/>
            <person name="Sandor B."/>
        </authorList>
    </citation>
    <scope>NUCLEOTIDE SEQUENCE [LARGE SCALE GENOMIC DNA]</scope>
    <source>
        <strain evidence="1">47/Ss/2008</strain>
    </source>
</reference>
<dbReference type="EMBL" id="MT932579">
    <property type="protein sequence ID" value="QPL11912.1"/>
    <property type="molecule type" value="Genomic_DNA"/>
</dbReference>
<organismHost>
    <name type="scientific">Phacochoerus africanus</name>
    <name type="common">Warthog</name>
    <dbReference type="NCBI Taxonomy" id="41426"/>
</organismHost>
<evidence type="ECO:0000313" key="1">
    <source>
        <dbReference type="EMBL" id="AOO54307.1"/>
    </source>
</evidence>
<organismHost>
    <name type="scientific">Ornithodoros moubata</name>
    <name type="common">Soft tick</name>
    <name type="synonym">Argasid tick</name>
    <dbReference type="NCBI Taxonomy" id="6938"/>
</organismHost>
<evidence type="ECO:0000313" key="2">
    <source>
        <dbReference type="EMBL" id="QPL11695.1"/>
    </source>
</evidence>
<dbReference type="KEGG" id="vg:41902027"/>
<dbReference type="EMBL" id="MT932578">
    <property type="protein sequence ID" value="QPL11695.1"/>
    <property type="molecule type" value="Genomic_DNA"/>
</dbReference>
<organismHost>
    <name type="scientific">Sus scrofa</name>
    <name type="common">Pig</name>
    <dbReference type="NCBI Taxonomy" id="9823"/>
</organismHost>
<reference evidence="2" key="2">
    <citation type="journal article" date="2020" name="Vaccines (Basel)">
        <title>African Swine Fever Circulation among Free-Ranging Pigs in Sardinia: Data from the Eradication Program.</title>
        <authorList>
            <person name="Franzoni G."/>
            <person name="Dei Giudici S."/>
            <person name="Loi F."/>
            <person name="Sanna D."/>
            <person name="Floris M."/>
            <person name="Fiori M."/>
            <person name="Sanna M.L."/>
            <person name="Madrau P."/>
            <person name="Scarpa F."/>
            <person name="Zinellu S."/>
            <person name="Giammarioli M."/>
            <person name="Cappai S."/>
            <person name="De Mia G.M."/>
            <person name="Laddomada A."/>
            <person name="Rolesu S."/>
            <person name="Oggiano A."/>
        </authorList>
    </citation>
    <scope>NUCLEOTIDE SEQUENCE [LARGE SCALE GENOMIC DNA]</scope>
    <source>
        <strain evidence="2">103917/18</strain>
        <strain evidence="3">55234/18</strain>
    </source>
</reference>
<gene>
    <name evidence="1" type="primary">KP93L</name>
    <name evidence="1" type="ORF">AFSV47Ss_0002</name>
</gene>
<proteinExistence type="predicted"/>
<organismHost>
    <name type="scientific">Ornithodoros</name>
    <name type="common">relapsing fever ticks</name>
    <dbReference type="NCBI Taxonomy" id="6937"/>
</organismHost>
<dbReference type="Proteomes" id="UP000266411">
    <property type="component" value="Segment"/>
</dbReference>
<dbReference type="GeneID" id="41902027"/>
<accession>A0A3G1EUS5</accession>
<organismHost>
    <name type="scientific">Potamochoerus larvatus</name>
    <name type="common">Bushpig</name>
    <dbReference type="NCBI Taxonomy" id="273792"/>
</organismHost>
<organismHost>
    <name type="scientific">Phacochoerus aethiopicus</name>
    <name type="common">Warthog</name>
    <dbReference type="NCBI Taxonomy" id="85517"/>
</organismHost>